<evidence type="ECO:0000256" key="7">
    <source>
        <dbReference type="ARBA" id="ARBA00022825"/>
    </source>
</evidence>
<evidence type="ECO:0000256" key="5">
    <source>
        <dbReference type="ARBA" id="ARBA00022729"/>
    </source>
</evidence>
<keyword evidence="4" id="KW-0645">Protease</keyword>
<evidence type="ECO:0000256" key="4">
    <source>
        <dbReference type="ARBA" id="ARBA00022670"/>
    </source>
</evidence>
<comment type="caution">
    <text evidence="12">The sequence shown here is derived from an EMBL/GenBank/DDBJ whole genome shotgun (WGS) entry which is preliminary data.</text>
</comment>
<dbReference type="SMART" id="SM00020">
    <property type="entry name" value="Tryp_SPc"/>
    <property type="match status" value="1"/>
</dbReference>
<evidence type="ECO:0000256" key="2">
    <source>
        <dbReference type="ARBA" id="ARBA00007664"/>
    </source>
</evidence>
<dbReference type="InterPro" id="IPR043504">
    <property type="entry name" value="Peptidase_S1_PA_chymotrypsin"/>
</dbReference>
<evidence type="ECO:0000256" key="9">
    <source>
        <dbReference type="ARBA" id="ARBA00023157"/>
    </source>
</evidence>
<evidence type="ECO:0000256" key="10">
    <source>
        <dbReference type="SAM" id="SignalP"/>
    </source>
</evidence>
<dbReference type="PANTHER" id="PTHR24276:SF91">
    <property type="entry name" value="AT26814P-RELATED"/>
    <property type="match status" value="1"/>
</dbReference>
<evidence type="ECO:0000313" key="12">
    <source>
        <dbReference type="EMBL" id="KNC28441.1"/>
    </source>
</evidence>
<keyword evidence="8" id="KW-0865">Zymogen</keyword>
<reference evidence="12 13" key="1">
    <citation type="journal article" date="2015" name="Nat. Commun.">
        <title>Lucilia cuprina genome unlocks parasitic fly biology to underpin future interventions.</title>
        <authorList>
            <person name="Anstead C.A."/>
            <person name="Korhonen P.K."/>
            <person name="Young N.D."/>
            <person name="Hall R.S."/>
            <person name="Jex A.R."/>
            <person name="Murali S.C."/>
            <person name="Hughes D.S."/>
            <person name="Lee S.F."/>
            <person name="Perry T."/>
            <person name="Stroehlein A.J."/>
            <person name="Ansell B.R."/>
            <person name="Breugelmans B."/>
            <person name="Hofmann A."/>
            <person name="Qu J."/>
            <person name="Dugan S."/>
            <person name="Lee S.L."/>
            <person name="Chao H."/>
            <person name="Dinh H."/>
            <person name="Han Y."/>
            <person name="Doddapaneni H.V."/>
            <person name="Worley K.C."/>
            <person name="Muzny D.M."/>
            <person name="Ioannidis P."/>
            <person name="Waterhouse R.M."/>
            <person name="Zdobnov E.M."/>
            <person name="James P.J."/>
            <person name="Bagnall N.H."/>
            <person name="Kotze A.C."/>
            <person name="Gibbs R.A."/>
            <person name="Richards S."/>
            <person name="Batterham P."/>
            <person name="Gasser R.B."/>
        </authorList>
    </citation>
    <scope>NUCLEOTIDE SEQUENCE [LARGE SCALE GENOMIC DNA]</scope>
    <source>
        <strain evidence="12 13">LS</strain>
        <tissue evidence="12">Full body</tissue>
    </source>
</reference>
<dbReference type="Proteomes" id="UP000037069">
    <property type="component" value="Unassembled WGS sequence"/>
</dbReference>
<dbReference type="InterPro" id="IPR050430">
    <property type="entry name" value="Peptidase_S1"/>
</dbReference>
<dbReference type="GO" id="GO:0006508">
    <property type="term" value="P:proteolysis"/>
    <property type="evidence" value="ECO:0007669"/>
    <property type="project" value="UniProtKB-KW"/>
</dbReference>
<dbReference type="GO" id="GO:0004252">
    <property type="term" value="F:serine-type endopeptidase activity"/>
    <property type="evidence" value="ECO:0007669"/>
    <property type="project" value="InterPro"/>
</dbReference>
<organism evidence="12 13">
    <name type="scientific">Lucilia cuprina</name>
    <name type="common">Green bottle fly</name>
    <name type="synonym">Australian sheep blowfly</name>
    <dbReference type="NCBI Taxonomy" id="7375"/>
    <lineage>
        <taxon>Eukaryota</taxon>
        <taxon>Metazoa</taxon>
        <taxon>Ecdysozoa</taxon>
        <taxon>Arthropoda</taxon>
        <taxon>Hexapoda</taxon>
        <taxon>Insecta</taxon>
        <taxon>Pterygota</taxon>
        <taxon>Neoptera</taxon>
        <taxon>Endopterygota</taxon>
        <taxon>Diptera</taxon>
        <taxon>Brachycera</taxon>
        <taxon>Muscomorpha</taxon>
        <taxon>Oestroidea</taxon>
        <taxon>Calliphoridae</taxon>
        <taxon>Luciliinae</taxon>
        <taxon>Lucilia</taxon>
    </lineage>
</organism>
<feature type="chain" id="PRO_5005535851" description="Peptidase S1 domain-containing protein" evidence="10">
    <location>
        <begin position="24"/>
        <end position="270"/>
    </location>
</feature>
<dbReference type="PRINTS" id="PR00722">
    <property type="entry name" value="CHYMOTRYPSIN"/>
</dbReference>
<gene>
    <name evidence="12" type="ORF">FF38_06013</name>
</gene>
<evidence type="ECO:0000256" key="8">
    <source>
        <dbReference type="ARBA" id="ARBA00023145"/>
    </source>
</evidence>
<keyword evidence="5 10" id="KW-0732">Signal</keyword>
<sequence>MYVSSLKYVCLIIVCFTLALTEGAKLKGNEVQPRIIGGHVALENYPFVASLLANTVFGRFHSCGGSIINERTVVTAAHCLFYTTASKVKVHVGEKSRAVQEGEVYDVEAIYYHEKWTSATQDYDVGLVRIVGSFTFGPNVQPIKLAGPRYKIRDGSYATVLGWGYTNVEEQTAAEYLMVGHVPIVKQTTCNRQMGGLVTKRMICAGFRSGGVDACQMDSGGPLVANNRLIGIVSWGISCAQPNKPGVYARVSELLPWIENILFKNYNEIL</sequence>
<dbReference type="InterPro" id="IPR001254">
    <property type="entry name" value="Trypsin_dom"/>
</dbReference>
<evidence type="ECO:0000313" key="13">
    <source>
        <dbReference type="Proteomes" id="UP000037069"/>
    </source>
</evidence>
<accession>A0A0L0C857</accession>
<dbReference type="PROSITE" id="PS00134">
    <property type="entry name" value="TRYPSIN_HIS"/>
    <property type="match status" value="1"/>
</dbReference>
<dbReference type="SUPFAM" id="SSF50494">
    <property type="entry name" value="Trypsin-like serine proteases"/>
    <property type="match status" value="1"/>
</dbReference>
<dbReference type="PANTHER" id="PTHR24276">
    <property type="entry name" value="POLYSERASE-RELATED"/>
    <property type="match status" value="1"/>
</dbReference>
<dbReference type="GO" id="GO:0005576">
    <property type="term" value="C:extracellular region"/>
    <property type="evidence" value="ECO:0007669"/>
    <property type="project" value="UniProtKB-SubCell"/>
</dbReference>
<dbReference type="Gene3D" id="2.40.10.10">
    <property type="entry name" value="Trypsin-like serine proteases"/>
    <property type="match status" value="1"/>
</dbReference>
<dbReference type="PROSITE" id="PS50240">
    <property type="entry name" value="TRYPSIN_DOM"/>
    <property type="match status" value="1"/>
</dbReference>
<proteinExistence type="inferred from homology"/>
<feature type="signal peptide" evidence="10">
    <location>
        <begin position="1"/>
        <end position="23"/>
    </location>
</feature>
<keyword evidence="13" id="KW-1185">Reference proteome</keyword>
<dbReference type="AlphaFoldDB" id="A0A0L0C857"/>
<comment type="subcellular location">
    <subcellularLocation>
        <location evidence="1">Secreted</location>
    </subcellularLocation>
</comment>
<evidence type="ECO:0000256" key="1">
    <source>
        <dbReference type="ARBA" id="ARBA00004613"/>
    </source>
</evidence>
<dbReference type="CDD" id="cd00190">
    <property type="entry name" value="Tryp_SPc"/>
    <property type="match status" value="1"/>
</dbReference>
<evidence type="ECO:0000259" key="11">
    <source>
        <dbReference type="PROSITE" id="PS50240"/>
    </source>
</evidence>
<dbReference type="InterPro" id="IPR009003">
    <property type="entry name" value="Peptidase_S1_PA"/>
</dbReference>
<protein>
    <recommendedName>
        <fullName evidence="11">Peptidase S1 domain-containing protein</fullName>
    </recommendedName>
</protein>
<feature type="domain" description="Peptidase S1" evidence="11">
    <location>
        <begin position="35"/>
        <end position="263"/>
    </location>
</feature>
<keyword evidence="9" id="KW-1015">Disulfide bond</keyword>
<dbReference type="OMA" id="GTDACQM"/>
<evidence type="ECO:0000256" key="3">
    <source>
        <dbReference type="ARBA" id="ARBA00022525"/>
    </source>
</evidence>
<comment type="similarity">
    <text evidence="2">Belongs to the peptidase S1 family.</text>
</comment>
<name>A0A0L0C857_LUCCU</name>
<keyword evidence="6" id="KW-0378">Hydrolase</keyword>
<dbReference type="OrthoDB" id="10059102at2759"/>
<keyword evidence="7" id="KW-0720">Serine protease</keyword>
<evidence type="ECO:0000256" key="6">
    <source>
        <dbReference type="ARBA" id="ARBA00022801"/>
    </source>
</evidence>
<dbReference type="InterPro" id="IPR018114">
    <property type="entry name" value="TRYPSIN_HIS"/>
</dbReference>
<keyword evidence="3" id="KW-0964">Secreted</keyword>
<dbReference type="EMBL" id="JRES01000772">
    <property type="protein sequence ID" value="KNC28441.1"/>
    <property type="molecule type" value="Genomic_DNA"/>
</dbReference>
<dbReference type="InterPro" id="IPR001314">
    <property type="entry name" value="Peptidase_S1A"/>
</dbReference>
<dbReference type="FunFam" id="2.40.10.10:FF:000077">
    <property type="entry name" value="Predicted protein"/>
    <property type="match status" value="1"/>
</dbReference>
<dbReference type="Pfam" id="PF00089">
    <property type="entry name" value="Trypsin"/>
    <property type="match status" value="1"/>
</dbReference>